<protein>
    <submittedName>
        <fullName evidence="2">Uncharacterized protein</fullName>
    </submittedName>
</protein>
<feature type="region of interest" description="Disordered" evidence="1">
    <location>
        <begin position="57"/>
        <end position="81"/>
    </location>
</feature>
<dbReference type="AlphaFoldDB" id="A0AAD5LYP7"/>
<sequence length="81" mass="8758">MMTTSHHHLFAKRGASVCEEIEGPRLRVSIGGAPLILPLSYTKRHFLAMAEELNCDLDEGSHQGGSDGGSKSSLEDMQGNF</sequence>
<organism evidence="2 3">
    <name type="scientific">Parelaphostrongylus tenuis</name>
    <name type="common">Meningeal worm</name>
    <dbReference type="NCBI Taxonomy" id="148309"/>
    <lineage>
        <taxon>Eukaryota</taxon>
        <taxon>Metazoa</taxon>
        <taxon>Ecdysozoa</taxon>
        <taxon>Nematoda</taxon>
        <taxon>Chromadorea</taxon>
        <taxon>Rhabditida</taxon>
        <taxon>Rhabditina</taxon>
        <taxon>Rhabditomorpha</taxon>
        <taxon>Strongyloidea</taxon>
        <taxon>Metastrongylidae</taxon>
        <taxon>Parelaphostrongylus</taxon>
    </lineage>
</organism>
<dbReference type="EMBL" id="JAHQIW010000585">
    <property type="protein sequence ID" value="KAJ1348960.1"/>
    <property type="molecule type" value="Genomic_DNA"/>
</dbReference>
<name>A0AAD5LYP7_PARTN</name>
<accession>A0AAD5LYP7</accession>
<gene>
    <name evidence="2" type="ORF">KIN20_004369</name>
</gene>
<proteinExistence type="predicted"/>
<evidence type="ECO:0000256" key="1">
    <source>
        <dbReference type="SAM" id="MobiDB-lite"/>
    </source>
</evidence>
<reference evidence="2" key="1">
    <citation type="submission" date="2021-06" db="EMBL/GenBank/DDBJ databases">
        <title>Parelaphostrongylus tenuis whole genome reference sequence.</title>
        <authorList>
            <person name="Garwood T.J."/>
            <person name="Larsen P.A."/>
            <person name="Fountain-Jones N.M."/>
            <person name="Garbe J.R."/>
            <person name="Macchietto M.G."/>
            <person name="Kania S.A."/>
            <person name="Gerhold R.W."/>
            <person name="Richards J.E."/>
            <person name="Wolf T.M."/>
        </authorList>
    </citation>
    <scope>NUCLEOTIDE SEQUENCE</scope>
    <source>
        <strain evidence="2">MNPRO001-30</strain>
        <tissue evidence="2">Meninges</tissue>
    </source>
</reference>
<evidence type="ECO:0000313" key="3">
    <source>
        <dbReference type="Proteomes" id="UP001196413"/>
    </source>
</evidence>
<evidence type="ECO:0000313" key="2">
    <source>
        <dbReference type="EMBL" id="KAJ1348960.1"/>
    </source>
</evidence>
<comment type="caution">
    <text evidence="2">The sequence shown here is derived from an EMBL/GenBank/DDBJ whole genome shotgun (WGS) entry which is preliminary data.</text>
</comment>
<dbReference type="Proteomes" id="UP001196413">
    <property type="component" value="Unassembled WGS sequence"/>
</dbReference>
<keyword evidence="3" id="KW-1185">Reference proteome</keyword>